<name>A0A7W9AFD2_9SPHN</name>
<organism evidence="1 2">
    <name type="scientific">Sphingobium boeckii</name>
    <dbReference type="NCBI Taxonomy" id="1082345"/>
    <lineage>
        <taxon>Bacteria</taxon>
        <taxon>Pseudomonadati</taxon>
        <taxon>Pseudomonadota</taxon>
        <taxon>Alphaproteobacteria</taxon>
        <taxon>Sphingomonadales</taxon>
        <taxon>Sphingomonadaceae</taxon>
        <taxon>Sphingobium</taxon>
    </lineage>
</organism>
<gene>
    <name evidence="1" type="ORF">FHS49_000513</name>
</gene>
<protein>
    <submittedName>
        <fullName evidence="1">Uncharacterized protein</fullName>
    </submittedName>
</protein>
<dbReference type="Proteomes" id="UP000549617">
    <property type="component" value="Unassembled WGS sequence"/>
</dbReference>
<dbReference type="AlphaFoldDB" id="A0A7W9AFD2"/>
<evidence type="ECO:0000313" key="2">
    <source>
        <dbReference type="Proteomes" id="UP000549617"/>
    </source>
</evidence>
<proteinExistence type="predicted"/>
<keyword evidence="2" id="KW-1185">Reference proteome</keyword>
<sequence>MAPTLAAMAIAILIHAIFNYSFPQADLAGIAGIQ</sequence>
<comment type="caution">
    <text evidence="1">The sequence shown here is derived from an EMBL/GenBank/DDBJ whole genome shotgun (WGS) entry which is preliminary data.</text>
</comment>
<evidence type="ECO:0000313" key="1">
    <source>
        <dbReference type="EMBL" id="MBB5684522.1"/>
    </source>
</evidence>
<reference evidence="1 2" key="1">
    <citation type="submission" date="2020-08" db="EMBL/GenBank/DDBJ databases">
        <title>Genomic Encyclopedia of Type Strains, Phase IV (KMG-IV): sequencing the most valuable type-strain genomes for metagenomic binning, comparative biology and taxonomic classification.</title>
        <authorList>
            <person name="Goeker M."/>
        </authorList>
    </citation>
    <scope>NUCLEOTIDE SEQUENCE [LARGE SCALE GENOMIC DNA]</scope>
    <source>
        <strain evidence="1 2">DSM 25079</strain>
    </source>
</reference>
<accession>A0A7W9AFD2</accession>
<dbReference type="EMBL" id="JACIJC010000001">
    <property type="protein sequence ID" value="MBB5684522.1"/>
    <property type="molecule type" value="Genomic_DNA"/>
</dbReference>